<feature type="domain" description="HTH tetR-type" evidence="6">
    <location>
        <begin position="22"/>
        <end position="82"/>
    </location>
</feature>
<dbReference type="FunFam" id="1.10.10.60:FF:000141">
    <property type="entry name" value="TetR family transcriptional regulator"/>
    <property type="match status" value="1"/>
</dbReference>
<dbReference type="PRINTS" id="PR00455">
    <property type="entry name" value="HTHTETR"/>
</dbReference>
<evidence type="ECO:0000256" key="5">
    <source>
        <dbReference type="SAM" id="MobiDB-lite"/>
    </source>
</evidence>
<dbReference type="PANTHER" id="PTHR30055:SF234">
    <property type="entry name" value="HTH-TYPE TRANSCRIPTIONAL REGULATOR BETI"/>
    <property type="match status" value="1"/>
</dbReference>
<dbReference type="PATRIC" id="fig|1127483.3.peg.5521"/>
<dbReference type="PROSITE" id="PS50977">
    <property type="entry name" value="HTH_TETR_2"/>
    <property type="match status" value="1"/>
</dbReference>
<name>H1SBI2_9BURK</name>
<dbReference type="SUPFAM" id="SSF48498">
    <property type="entry name" value="Tetracyclin repressor-like, C-terminal domain"/>
    <property type="match status" value="1"/>
</dbReference>
<dbReference type="AlphaFoldDB" id="H1SBI2"/>
<dbReference type="InterPro" id="IPR011075">
    <property type="entry name" value="TetR_C"/>
</dbReference>
<dbReference type="RefSeq" id="WP_006161098.1">
    <property type="nucleotide sequence ID" value="NZ_AHJE01000072.1"/>
</dbReference>
<proteinExistence type="predicted"/>
<evidence type="ECO:0000256" key="3">
    <source>
        <dbReference type="ARBA" id="ARBA00023163"/>
    </source>
</evidence>
<evidence type="ECO:0000259" key="6">
    <source>
        <dbReference type="PROSITE" id="PS50977"/>
    </source>
</evidence>
<dbReference type="GO" id="GO:0000976">
    <property type="term" value="F:transcription cis-regulatory region binding"/>
    <property type="evidence" value="ECO:0007669"/>
    <property type="project" value="TreeGrafter"/>
</dbReference>
<dbReference type="InterPro" id="IPR001647">
    <property type="entry name" value="HTH_TetR"/>
</dbReference>
<reference evidence="7 8" key="1">
    <citation type="journal article" date="2012" name="J. Bacteriol.">
        <title>De Novo Genome Project of Cupriavidus basilensis OR16.</title>
        <authorList>
            <person name="Cserhati M."/>
            <person name="Kriszt B."/>
            <person name="Szoboszlay S."/>
            <person name="Toth A."/>
            <person name="Szabo I."/>
            <person name="Tancsics A."/>
            <person name="Nagy I."/>
            <person name="Horvath B."/>
            <person name="Nagy I."/>
            <person name="Kukolya J."/>
        </authorList>
    </citation>
    <scope>NUCLEOTIDE SEQUENCE [LARGE SCALE GENOMIC DNA]</scope>
    <source>
        <strain evidence="7 8">OR16</strain>
    </source>
</reference>
<dbReference type="InterPro" id="IPR036271">
    <property type="entry name" value="Tet_transcr_reg_TetR-rel_C_sf"/>
</dbReference>
<dbReference type="Pfam" id="PF16859">
    <property type="entry name" value="TetR_C_11"/>
    <property type="match status" value="1"/>
</dbReference>
<dbReference type="Gene3D" id="1.10.357.10">
    <property type="entry name" value="Tetracycline Repressor, domain 2"/>
    <property type="match status" value="1"/>
</dbReference>
<dbReference type="EMBL" id="AHJE01000072">
    <property type="protein sequence ID" value="EHP40150.1"/>
    <property type="molecule type" value="Genomic_DNA"/>
</dbReference>
<dbReference type="Proteomes" id="UP000005808">
    <property type="component" value="Unassembled WGS sequence"/>
</dbReference>
<evidence type="ECO:0000256" key="2">
    <source>
        <dbReference type="ARBA" id="ARBA00023125"/>
    </source>
</evidence>
<evidence type="ECO:0000256" key="1">
    <source>
        <dbReference type="ARBA" id="ARBA00023015"/>
    </source>
</evidence>
<gene>
    <name evidence="7" type="ORF">OR16_27697</name>
</gene>
<evidence type="ECO:0000256" key="4">
    <source>
        <dbReference type="PROSITE-ProRule" id="PRU00335"/>
    </source>
</evidence>
<evidence type="ECO:0000313" key="8">
    <source>
        <dbReference type="Proteomes" id="UP000005808"/>
    </source>
</evidence>
<feature type="compositionally biased region" description="Polar residues" evidence="5">
    <location>
        <begin position="1"/>
        <end position="14"/>
    </location>
</feature>
<comment type="caution">
    <text evidence="7">The sequence shown here is derived from an EMBL/GenBank/DDBJ whole genome shotgun (WGS) entry which is preliminary data.</text>
</comment>
<keyword evidence="2 4" id="KW-0238">DNA-binding</keyword>
<keyword evidence="3" id="KW-0804">Transcription</keyword>
<dbReference type="GO" id="GO:0003700">
    <property type="term" value="F:DNA-binding transcription factor activity"/>
    <property type="evidence" value="ECO:0007669"/>
    <property type="project" value="TreeGrafter"/>
</dbReference>
<dbReference type="PANTHER" id="PTHR30055">
    <property type="entry name" value="HTH-TYPE TRANSCRIPTIONAL REGULATOR RUTR"/>
    <property type="match status" value="1"/>
</dbReference>
<feature type="region of interest" description="Disordered" evidence="5">
    <location>
        <begin position="1"/>
        <end position="20"/>
    </location>
</feature>
<feature type="DNA-binding region" description="H-T-H motif" evidence="4">
    <location>
        <begin position="45"/>
        <end position="64"/>
    </location>
</feature>
<accession>H1SBI2</accession>
<sequence>MKNPPGQNQESANTKRWARRKAARPQELVAAALDLFVERGYAATRLEDVAAAAGVSKGTVYLYFSNKEELFKTVVRENLVPTLTRGIDLVESYQGSTPELLRELLRGWWGLVGATPVAGLTKLIMAESSHFPDIAQFYHEEVVLPGDELFARVLRRGVARGELRDMPPNPTTTLICAPLMFLMLWQRAFSASSRIEIDPEAFLDNLLQMLLFGLTTGTARDTPLPPKVGPYVWEQIQQEALAQAQGQQAAREIPAQPPETA</sequence>
<dbReference type="Gene3D" id="1.10.10.60">
    <property type="entry name" value="Homeodomain-like"/>
    <property type="match status" value="1"/>
</dbReference>
<organism evidence="7 8">
    <name type="scientific">Cupriavidus basilensis OR16</name>
    <dbReference type="NCBI Taxonomy" id="1127483"/>
    <lineage>
        <taxon>Bacteria</taxon>
        <taxon>Pseudomonadati</taxon>
        <taxon>Pseudomonadota</taxon>
        <taxon>Betaproteobacteria</taxon>
        <taxon>Burkholderiales</taxon>
        <taxon>Burkholderiaceae</taxon>
        <taxon>Cupriavidus</taxon>
    </lineage>
</organism>
<dbReference type="SUPFAM" id="SSF46689">
    <property type="entry name" value="Homeodomain-like"/>
    <property type="match status" value="1"/>
</dbReference>
<dbReference type="InterPro" id="IPR009057">
    <property type="entry name" value="Homeodomain-like_sf"/>
</dbReference>
<evidence type="ECO:0000313" key="7">
    <source>
        <dbReference type="EMBL" id="EHP40150.1"/>
    </source>
</evidence>
<protein>
    <submittedName>
        <fullName evidence="7">TetR/AcrR family transcriptional regulator</fullName>
    </submittedName>
</protein>
<keyword evidence="1" id="KW-0805">Transcription regulation</keyword>
<dbReference type="InterPro" id="IPR050109">
    <property type="entry name" value="HTH-type_TetR-like_transc_reg"/>
</dbReference>
<dbReference type="Pfam" id="PF00440">
    <property type="entry name" value="TetR_N"/>
    <property type="match status" value="1"/>
</dbReference>